<dbReference type="PANTHER" id="PTHR43641">
    <property type="entry name" value="FORMATE ACETYLTRANSFERASE 3-RELATED"/>
    <property type="match status" value="1"/>
</dbReference>
<evidence type="ECO:0000256" key="3">
    <source>
        <dbReference type="PROSITE-ProRule" id="PRU00493"/>
    </source>
</evidence>
<protein>
    <submittedName>
        <fullName evidence="6">Glycyl radical protein</fullName>
    </submittedName>
</protein>
<feature type="domain" description="PFL" evidence="5">
    <location>
        <begin position="9"/>
        <end position="667"/>
    </location>
</feature>
<dbReference type="RefSeq" id="WP_213237353.1">
    <property type="nucleotide sequence ID" value="NZ_JAHBCL010000021.1"/>
</dbReference>
<evidence type="ECO:0000313" key="7">
    <source>
        <dbReference type="Proteomes" id="UP000746471"/>
    </source>
</evidence>
<dbReference type="InterPro" id="IPR001150">
    <property type="entry name" value="Gly_radical"/>
</dbReference>
<dbReference type="NCBIfam" id="NF043068">
    <property type="entry name" value="glycl_HYPD"/>
    <property type="match status" value="1"/>
</dbReference>
<reference evidence="6 7" key="1">
    <citation type="submission" date="2021-05" db="EMBL/GenBank/DDBJ databases">
        <title>Fusibacter ferrireducens sp. nov., an anaerobic, sulfur- and Fe-reducing bacterium isolated from the mangrove sediment.</title>
        <authorList>
            <person name="Qiu D."/>
        </authorList>
    </citation>
    <scope>NUCLEOTIDE SEQUENCE [LARGE SCALE GENOMIC DNA]</scope>
    <source>
        <strain evidence="6 7">DSM 12116</strain>
    </source>
</reference>
<accession>A0ABS5PSH4</accession>
<dbReference type="InterPro" id="IPR050012">
    <property type="entry name" value="Glycl_HYPD"/>
</dbReference>
<evidence type="ECO:0000256" key="2">
    <source>
        <dbReference type="ARBA" id="ARBA00023239"/>
    </source>
</evidence>
<sequence length="794" mass="89636">MELARGSTKRTQYLRAKSTRTQPRLDMERAIIYTEIYKKYMGVKPPVILRAMAFKRFMETRTLYFGDRELIVGEKGKSPQSAPTFPDLCCHTLEDLDIMSKRQYISFKVSDDDKAVHTSEIIPFWAEKSMRHKILSDMTPDWHKAYKAGVFTEFMEQRAPGHTVADDKMYHNGFLDFKARIEKHIEQLDYLNDSDAVEKRDQLEAMVIACDAIILLGKRYAEMAESKAAAEHDPQRKSELLAIAANCRVVPSHKPETFAQALQMYWFVHLGVTTELNTWDAFSPGKLDQYLYPFYQHDVAKGILTRESAQELLECLWIKFNNQPAPPKVGVTLKESATYTDFANINTGGLNPNTGESGVNDVSFLILDVMDEMKLLQPSSNVQINRETPSAFIKRACEISRKGWGQPAFYNTEELIQELMNAGKSYEDALYGGSSGCVETGCAGKEAYILTGYFNLPKVLELTLSNGYDFETKEQVGIKILENGQTFESFDALFDGYKRQLQYLIDIKIEGNQIIEKRFAKQMQAPFLSIIVDDCIESGKDYNNGGARYNTRYIQGVGIGTIADSLSAIKFNVFDKQHFSLQKLMTALDHNFEGYEMLHKRVLKHTPKYGNDNDYADNLMQQAFQLFYDAVTNRPTACGGVYRIDMLPTTCHVYFGSVTRASANGRKAYIPLPDGISPEKGADINGPTAVIKSASKMDHAITGGTLLNQKFAPNAVAGEKGLDLLSAFVRSYFLLGGHHIQFNIIDRALLIEAQKDPEAYSNLIVRVAGYSDHFNNLEKALQDEIIYRTEHQAF</sequence>
<evidence type="ECO:0000313" key="6">
    <source>
        <dbReference type="EMBL" id="MBS7527491.1"/>
    </source>
</evidence>
<dbReference type="Pfam" id="PF01228">
    <property type="entry name" value="Gly_radical"/>
    <property type="match status" value="1"/>
</dbReference>
<comment type="caution">
    <text evidence="6">The sequence shown here is derived from an EMBL/GenBank/DDBJ whole genome shotgun (WGS) entry which is preliminary data.</text>
</comment>
<keyword evidence="1 3" id="KW-0556">Organic radical</keyword>
<evidence type="ECO:0000259" key="4">
    <source>
        <dbReference type="PROSITE" id="PS51149"/>
    </source>
</evidence>
<dbReference type="PANTHER" id="PTHR43641:SF2">
    <property type="entry name" value="DEHYDRATASE YBIW-RELATED"/>
    <property type="match status" value="1"/>
</dbReference>
<dbReference type="PROSITE" id="PS51554">
    <property type="entry name" value="PFL"/>
    <property type="match status" value="1"/>
</dbReference>
<dbReference type="SUPFAM" id="SSF51998">
    <property type="entry name" value="PFL-like glycyl radical enzymes"/>
    <property type="match status" value="1"/>
</dbReference>
<dbReference type="CDD" id="cd01677">
    <property type="entry name" value="PFL2_DhaB_BssA"/>
    <property type="match status" value="1"/>
</dbReference>
<dbReference type="Gene3D" id="3.20.70.20">
    <property type="match status" value="1"/>
</dbReference>
<feature type="modified residue" description="Glycine radical" evidence="3">
    <location>
        <position position="769"/>
    </location>
</feature>
<dbReference type="Proteomes" id="UP000746471">
    <property type="component" value="Unassembled WGS sequence"/>
</dbReference>
<gene>
    <name evidence="6" type="ORF">KHM83_12470</name>
</gene>
<dbReference type="Pfam" id="PF02901">
    <property type="entry name" value="PFL-like"/>
    <property type="match status" value="1"/>
</dbReference>
<dbReference type="InterPro" id="IPR004184">
    <property type="entry name" value="PFL_dom"/>
</dbReference>
<keyword evidence="2" id="KW-0456">Lyase</keyword>
<feature type="domain" description="Glycine radical" evidence="4">
    <location>
        <begin position="674"/>
        <end position="794"/>
    </location>
</feature>
<organism evidence="6 7">
    <name type="scientific">Fusibacter paucivorans</name>
    <dbReference type="NCBI Taxonomy" id="76009"/>
    <lineage>
        <taxon>Bacteria</taxon>
        <taxon>Bacillati</taxon>
        <taxon>Bacillota</taxon>
        <taxon>Clostridia</taxon>
        <taxon>Eubacteriales</taxon>
        <taxon>Eubacteriales Family XII. Incertae Sedis</taxon>
        <taxon>Fusibacter</taxon>
    </lineage>
</organism>
<keyword evidence="7" id="KW-1185">Reference proteome</keyword>
<dbReference type="EMBL" id="JAHBCL010000021">
    <property type="protein sequence ID" value="MBS7527491.1"/>
    <property type="molecule type" value="Genomic_DNA"/>
</dbReference>
<evidence type="ECO:0000256" key="1">
    <source>
        <dbReference type="ARBA" id="ARBA00022818"/>
    </source>
</evidence>
<proteinExistence type="predicted"/>
<name>A0ABS5PSH4_9FIRM</name>
<dbReference type="InterPro" id="IPR051215">
    <property type="entry name" value="GRE"/>
</dbReference>
<dbReference type="PROSITE" id="PS51149">
    <property type="entry name" value="GLY_RADICAL_2"/>
    <property type="match status" value="1"/>
</dbReference>
<evidence type="ECO:0000259" key="5">
    <source>
        <dbReference type="PROSITE" id="PS51554"/>
    </source>
</evidence>